<feature type="region of interest" description="Disordered" evidence="1">
    <location>
        <begin position="175"/>
        <end position="203"/>
    </location>
</feature>
<name>A0A8B6F7I5_MYTGA</name>
<dbReference type="OrthoDB" id="691673at2759"/>
<dbReference type="PANTHER" id="PTHR47595:SF1">
    <property type="entry name" value="MYB_SANT-LIKE DNA-BINDING DOMAIN-CONTAINING PROTEIN"/>
    <property type="match status" value="1"/>
</dbReference>
<dbReference type="InterPro" id="IPR001005">
    <property type="entry name" value="SANT/Myb"/>
</dbReference>
<dbReference type="PANTHER" id="PTHR47595">
    <property type="entry name" value="HEAT SHOCK 70 KDA PROTEIN 14"/>
    <property type="match status" value="1"/>
</dbReference>
<dbReference type="Gene3D" id="1.10.10.60">
    <property type="entry name" value="Homeodomain-like"/>
    <property type="match status" value="1"/>
</dbReference>
<dbReference type="EMBL" id="UYJE01006434">
    <property type="protein sequence ID" value="VDI45933.1"/>
    <property type="molecule type" value="Genomic_DNA"/>
</dbReference>
<dbReference type="AlphaFoldDB" id="A0A8B6F7I5"/>
<evidence type="ECO:0000259" key="2">
    <source>
        <dbReference type="PROSITE" id="PS50090"/>
    </source>
</evidence>
<comment type="caution">
    <text evidence="3">The sequence shown here is derived from an EMBL/GenBank/DDBJ whole genome shotgun (WGS) entry which is preliminary data.</text>
</comment>
<keyword evidence="4" id="KW-1185">Reference proteome</keyword>
<protein>
    <recommendedName>
        <fullName evidence="2">Myb-like domain-containing protein</fullName>
    </recommendedName>
</protein>
<proteinExistence type="predicted"/>
<evidence type="ECO:0000313" key="4">
    <source>
        <dbReference type="Proteomes" id="UP000596742"/>
    </source>
</evidence>
<dbReference type="Proteomes" id="UP000596742">
    <property type="component" value="Unassembled WGS sequence"/>
</dbReference>
<sequence length="203" mass="23953">MSSRIDWTFAETGALISLWQQDHIQKMFNSMCRKKPIWEDISKQLKIKGIDRTGKQCEVRIHTMTTKYRKIVKANKESGASPKFCPFFEQLDEVLGTKASTAPPCLIDSGIKTSVPEMVDDNNNEVPCENECRFCNNDDRKSRKRSNTEDLMTSFLEMQQKSEERFFEFEKKRMEMEAKEEENRQKREEEQEKKQQDFLLELS</sequence>
<dbReference type="PROSITE" id="PS50090">
    <property type="entry name" value="MYB_LIKE"/>
    <property type="match status" value="1"/>
</dbReference>
<feature type="compositionally biased region" description="Basic and acidic residues" evidence="1">
    <location>
        <begin position="175"/>
        <end position="196"/>
    </location>
</feature>
<feature type="domain" description="Myb-like" evidence="2">
    <location>
        <begin position="1"/>
        <end position="65"/>
    </location>
</feature>
<organism evidence="3 4">
    <name type="scientific">Mytilus galloprovincialis</name>
    <name type="common">Mediterranean mussel</name>
    <dbReference type="NCBI Taxonomy" id="29158"/>
    <lineage>
        <taxon>Eukaryota</taxon>
        <taxon>Metazoa</taxon>
        <taxon>Spiralia</taxon>
        <taxon>Lophotrochozoa</taxon>
        <taxon>Mollusca</taxon>
        <taxon>Bivalvia</taxon>
        <taxon>Autobranchia</taxon>
        <taxon>Pteriomorphia</taxon>
        <taxon>Mytilida</taxon>
        <taxon>Mytiloidea</taxon>
        <taxon>Mytilidae</taxon>
        <taxon>Mytilinae</taxon>
        <taxon>Mytilus</taxon>
    </lineage>
</organism>
<accession>A0A8B6F7I5</accession>
<evidence type="ECO:0000256" key="1">
    <source>
        <dbReference type="SAM" id="MobiDB-lite"/>
    </source>
</evidence>
<dbReference type="InterPro" id="IPR044822">
    <property type="entry name" value="Myb_DNA-bind_4"/>
</dbReference>
<gene>
    <name evidence="3" type="ORF">MGAL_10B050211</name>
</gene>
<reference evidence="3" key="1">
    <citation type="submission" date="2018-11" db="EMBL/GenBank/DDBJ databases">
        <authorList>
            <person name="Alioto T."/>
            <person name="Alioto T."/>
        </authorList>
    </citation>
    <scope>NUCLEOTIDE SEQUENCE</scope>
</reference>
<evidence type="ECO:0000313" key="3">
    <source>
        <dbReference type="EMBL" id="VDI45933.1"/>
    </source>
</evidence>
<dbReference type="Pfam" id="PF13837">
    <property type="entry name" value="Myb_DNA-bind_4"/>
    <property type="match status" value="1"/>
</dbReference>